<name>A0A1X0DL05_9MYCO</name>
<evidence type="ECO:0000313" key="8">
    <source>
        <dbReference type="EMBL" id="ORA73086.1"/>
    </source>
</evidence>
<feature type="compositionally biased region" description="Basic and acidic residues" evidence="6">
    <location>
        <begin position="516"/>
        <end position="536"/>
    </location>
</feature>
<dbReference type="PANTHER" id="PTHR31632">
    <property type="entry name" value="IRON TRANSPORTER FTH1"/>
    <property type="match status" value="1"/>
</dbReference>
<dbReference type="GO" id="GO:0033573">
    <property type="term" value="C:high-affinity iron permease complex"/>
    <property type="evidence" value="ECO:0007669"/>
    <property type="project" value="InterPro"/>
</dbReference>
<keyword evidence="5 7" id="KW-0472">Membrane</keyword>
<reference evidence="8 9" key="1">
    <citation type="submission" date="2016-12" db="EMBL/GenBank/DDBJ databases">
        <title>The new phylogeny of genus Mycobacterium.</title>
        <authorList>
            <person name="Tortoli E."/>
            <person name="Trovato A."/>
            <person name="Cirillo D.M."/>
        </authorList>
    </citation>
    <scope>NUCLEOTIDE SEQUENCE [LARGE SCALE GENOMIC DNA]</scope>
    <source>
        <strain evidence="8 9">DSM 45130</strain>
    </source>
</reference>
<dbReference type="PANTHER" id="PTHR31632:SF2">
    <property type="entry name" value="PLASMA MEMBRANE IRON PERMEASE"/>
    <property type="match status" value="1"/>
</dbReference>
<organism evidence="8 9">
    <name type="scientific">Mycolicibacterium insubricum</name>
    <dbReference type="NCBI Taxonomy" id="444597"/>
    <lineage>
        <taxon>Bacteria</taxon>
        <taxon>Bacillati</taxon>
        <taxon>Actinomycetota</taxon>
        <taxon>Actinomycetes</taxon>
        <taxon>Mycobacteriales</taxon>
        <taxon>Mycobacteriaceae</taxon>
        <taxon>Mycolicibacterium</taxon>
    </lineage>
</organism>
<comment type="similarity">
    <text evidence="2">Belongs to the oxidase-dependent Fe transporter (OFeT) (TC 9.A.10.1) family.</text>
</comment>
<feature type="transmembrane region" description="Helical" evidence="7">
    <location>
        <begin position="250"/>
        <end position="268"/>
    </location>
</feature>
<evidence type="ECO:0000256" key="7">
    <source>
        <dbReference type="SAM" id="Phobius"/>
    </source>
</evidence>
<evidence type="ECO:0000313" key="9">
    <source>
        <dbReference type="Proteomes" id="UP000192801"/>
    </source>
</evidence>
<feature type="transmembrane region" description="Helical" evidence="7">
    <location>
        <begin position="280"/>
        <end position="301"/>
    </location>
</feature>
<feature type="transmembrane region" description="Helical" evidence="7">
    <location>
        <begin position="149"/>
        <end position="170"/>
    </location>
</feature>
<gene>
    <name evidence="8" type="ORF">BST26_03380</name>
</gene>
<feature type="transmembrane region" description="Helical" evidence="7">
    <location>
        <begin position="111"/>
        <end position="129"/>
    </location>
</feature>
<dbReference type="STRING" id="444597.BST26_03380"/>
<feature type="transmembrane region" description="Helical" evidence="7">
    <location>
        <begin position="6"/>
        <end position="30"/>
    </location>
</feature>
<accession>A0A1X0DL05</accession>
<keyword evidence="4 7" id="KW-1133">Transmembrane helix</keyword>
<keyword evidence="3 7" id="KW-0812">Transmembrane</keyword>
<feature type="transmembrane region" description="Helical" evidence="7">
    <location>
        <begin position="73"/>
        <end position="91"/>
    </location>
</feature>
<dbReference type="AlphaFoldDB" id="A0A1X0DL05"/>
<dbReference type="InterPro" id="IPR004923">
    <property type="entry name" value="FTR1/Fip1/EfeU"/>
</dbReference>
<dbReference type="Pfam" id="PF03239">
    <property type="entry name" value="FTR1"/>
    <property type="match status" value="1"/>
</dbReference>
<dbReference type="OrthoDB" id="7260758at2"/>
<evidence type="ECO:0000256" key="1">
    <source>
        <dbReference type="ARBA" id="ARBA00004141"/>
    </source>
</evidence>
<dbReference type="NCBIfam" id="NF041756">
    <property type="entry name" value="EfeU"/>
    <property type="match status" value="1"/>
</dbReference>
<feature type="transmembrane region" description="Helical" evidence="7">
    <location>
        <begin position="182"/>
        <end position="202"/>
    </location>
</feature>
<dbReference type="GO" id="GO:0015093">
    <property type="term" value="F:ferrous iron transmembrane transporter activity"/>
    <property type="evidence" value="ECO:0007669"/>
    <property type="project" value="TreeGrafter"/>
</dbReference>
<evidence type="ECO:0000256" key="4">
    <source>
        <dbReference type="ARBA" id="ARBA00022989"/>
    </source>
</evidence>
<keyword evidence="9" id="KW-1185">Reference proteome</keyword>
<dbReference type="Proteomes" id="UP000192801">
    <property type="component" value="Unassembled WGS sequence"/>
</dbReference>
<protein>
    <submittedName>
        <fullName evidence="8">High-affinity Fe2+/Pb2+ permease</fullName>
    </submittedName>
</protein>
<proteinExistence type="inferred from homology"/>
<comment type="subcellular location">
    <subcellularLocation>
        <location evidence="1">Membrane</location>
        <topology evidence="1">Multi-pass membrane protein</topology>
    </subcellularLocation>
</comment>
<comment type="caution">
    <text evidence="8">The sequence shown here is derived from an EMBL/GenBank/DDBJ whole genome shotgun (WGS) entry which is preliminary data.</text>
</comment>
<feature type="transmembrane region" description="Helical" evidence="7">
    <location>
        <begin position="42"/>
        <end position="61"/>
    </location>
</feature>
<sequence>MQGVFVSTFLIGLREGLEAVLIVSIVATFLKRSGRSLRPMAVGVGAAVALSIAVGVGLNLLSENLPQRQQEMLETVIGAIAIVFVTTMIVWMNRHAFQMKGQLESEARQAINNGGALALATMAFLAVLKEGFETSVFLLAAAQASGGDRLWAVLGAVTGIGAAVGLGIAMYHGALRLNLARFFRATGVFLILIAAGLVIGTLRTAHEAGWVNIGQQKVLDFSGWMPGHSALGALITGMFGIPPDPRLIEVLGWLLYTAPVMIVFLWPTTLAAEPAQRRRLLLGAGAVLGIAAAALAVFVPADGELPGPARTSADGRTSVTLRTDGGAAALSVDTGTETRDIQLDTAGRRTLDGVNLDVRQAKIGVAPDQTGTTVTLAELTALQGGRLPVGLNAVRTPGPFTVTWNASRSYEVLSRGDSLVHAEATGSRIATLRGGGLSGTKTVSVGTLPGDWATAAADDDAVLTEIRQARQTRDERMLWKAWLPAVLGIGAAWLIVSGLRLRTTKPIDTDVDAQNEPERTQHSDDQETERDRSRAP</sequence>
<evidence type="ECO:0000256" key="2">
    <source>
        <dbReference type="ARBA" id="ARBA00008333"/>
    </source>
</evidence>
<evidence type="ECO:0000256" key="3">
    <source>
        <dbReference type="ARBA" id="ARBA00022692"/>
    </source>
</evidence>
<dbReference type="RefSeq" id="WP_083029354.1">
    <property type="nucleotide sequence ID" value="NZ_AP022618.1"/>
</dbReference>
<dbReference type="EMBL" id="MVHS01000005">
    <property type="protein sequence ID" value="ORA73086.1"/>
    <property type="molecule type" value="Genomic_DNA"/>
</dbReference>
<feature type="region of interest" description="Disordered" evidence="6">
    <location>
        <begin position="508"/>
        <end position="536"/>
    </location>
</feature>
<evidence type="ECO:0000256" key="6">
    <source>
        <dbReference type="SAM" id="MobiDB-lite"/>
    </source>
</evidence>
<evidence type="ECO:0000256" key="5">
    <source>
        <dbReference type="ARBA" id="ARBA00023136"/>
    </source>
</evidence>
<feature type="transmembrane region" description="Helical" evidence="7">
    <location>
        <begin position="477"/>
        <end position="496"/>
    </location>
</feature>